<dbReference type="EMBL" id="CADCXU010031213">
    <property type="protein sequence ID" value="CAB0017336.1"/>
    <property type="molecule type" value="Genomic_DNA"/>
</dbReference>
<accession>A0A6H5HKP2</accession>
<sequence length="97" mass="10968">MNPPSTGSLSLLSTSPSQDPPPPPGNQPGGKEPPSDAGEEFFSNLKTRSWRVSRATRRVQRLEDRPKWGVNRPPMRYIKASDRYPFSRTRNDTDDSR</sequence>
<feature type="compositionally biased region" description="Low complexity" evidence="1">
    <location>
        <begin position="1"/>
        <end position="17"/>
    </location>
</feature>
<dbReference type="AlphaFoldDB" id="A0A6H5HKP2"/>
<reference evidence="2 3" key="1">
    <citation type="submission" date="2020-02" db="EMBL/GenBank/DDBJ databases">
        <authorList>
            <person name="Ferguson B K."/>
        </authorList>
    </citation>
    <scope>NUCLEOTIDE SEQUENCE [LARGE SCALE GENOMIC DNA]</scope>
</reference>
<feature type="compositionally biased region" description="Basic residues" evidence="1">
    <location>
        <begin position="48"/>
        <end position="59"/>
    </location>
</feature>
<name>A0A6H5HKP2_9HEMI</name>
<evidence type="ECO:0000313" key="2">
    <source>
        <dbReference type="EMBL" id="CAB0017336.1"/>
    </source>
</evidence>
<dbReference type="Proteomes" id="UP000479000">
    <property type="component" value="Unassembled WGS sequence"/>
</dbReference>
<keyword evidence="3" id="KW-1185">Reference proteome</keyword>
<proteinExistence type="predicted"/>
<organism evidence="2 3">
    <name type="scientific">Nesidiocoris tenuis</name>
    <dbReference type="NCBI Taxonomy" id="355587"/>
    <lineage>
        <taxon>Eukaryota</taxon>
        <taxon>Metazoa</taxon>
        <taxon>Ecdysozoa</taxon>
        <taxon>Arthropoda</taxon>
        <taxon>Hexapoda</taxon>
        <taxon>Insecta</taxon>
        <taxon>Pterygota</taxon>
        <taxon>Neoptera</taxon>
        <taxon>Paraneoptera</taxon>
        <taxon>Hemiptera</taxon>
        <taxon>Heteroptera</taxon>
        <taxon>Panheteroptera</taxon>
        <taxon>Cimicomorpha</taxon>
        <taxon>Miridae</taxon>
        <taxon>Dicyphina</taxon>
        <taxon>Nesidiocoris</taxon>
    </lineage>
</organism>
<gene>
    <name evidence="2" type="ORF">NTEN_LOCUS21357</name>
</gene>
<evidence type="ECO:0000256" key="1">
    <source>
        <dbReference type="SAM" id="MobiDB-lite"/>
    </source>
</evidence>
<protein>
    <submittedName>
        <fullName evidence="2">Uncharacterized protein</fullName>
    </submittedName>
</protein>
<feature type="non-terminal residue" evidence="2">
    <location>
        <position position="97"/>
    </location>
</feature>
<evidence type="ECO:0000313" key="3">
    <source>
        <dbReference type="Proteomes" id="UP000479000"/>
    </source>
</evidence>
<feature type="region of interest" description="Disordered" evidence="1">
    <location>
        <begin position="1"/>
        <end position="97"/>
    </location>
</feature>
<dbReference type="OrthoDB" id="6624160at2759"/>